<feature type="domain" description="Polysaccharide chain length determinant N-terminal" evidence="18">
    <location>
        <begin position="15"/>
        <end position="97"/>
    </location>
</feature>
<keyword evidence="11" id="KW-0067">ATP-binding</keyword>
<dbReference type="InterPro" id="IPR003856">
    <property type="entry name" value="LPS_length_determ_N"/>
</dbReference>
<evidence type="ECO:0000256" key="15">
    <source>
        <dbReference type="ARBA" id="ARBA00051245"/>
    </source>
</evidence>
<evidence type="ECO:0000256" key="2">
    <source>
        <dbReference type="ARBA" id="ARBA00007316"/>
    </source>
</evidence>
<evidence type="ECO:0000259" key="20">
    <source>
        <dbReference type="Pfam" id="PF13807"/>
    </source>
</evidence>
<feature type="coiled-coil region" evidence="16">
    <location>
        <begin position="275"/>
        <end position="309"/>
    </location>
</feature>
<dbReference type="GO" id="GO:0004715">
    <property type="term" value="F:non-membrane spanning protein tyrosine kinase activity"/>
    <property type="evidence" value="ECO:0007669"/>
    <property type="project" value="UniProtKB-EC"/>
</dbReference>
<evidence type="ECO:0000256" key="6">
    <source>
        <dbReference type="ARBA" id="ARBA00022519"/>
    </source>
</evidence>
<keyword evidence="5" id="KW-1003">Cell membrane</keyword>
<evidence type="ECO:0000256" key="10">
    <source>
        <dbReference type="ARBA" id="ARBA00022777"/>
    </source>
</evidence>
<feature type="transmembrane region" description="Helical" evidence="17">
    <location>
        <begin position="505"/>
        <end position="529"/>
    </location>
</feature>
<dbReference type="Gene3D" id="3.40.50.300">
    <property type="entry name" value="P-loop containing nucleotide triphosphate hydrolases"/>
    <property type="match status" value="1"/>
</dbReference>
<evidence type="ECO:0000256" key="17">
    <source>
        <dbReference type="SAM" id="Phobius"/>
    </source>
</evidence>
<evidence type="ECO:0000256" key="3">
    <source>
        <dbReference type="ARBA" id="ARBA00008883"/>
    </source>
</evidence>
<name>A0A1W1CBA9_9ZZZZ</name>
<dbReference type="NCBIfam" id="TIGR01007">
    <property type="entry name" value="eps_fam"/>
    <property type="match status" value="1"/>
</dbReference>
<accession>A0A1W1CBA9</accession>
<dbReference type="SUPFAM" id="SSF52540">
    <property type="entry name" value="P-loop containing nucleoside triphosphate hydrolases"/>
    <property type="match status" value="1"/>
</dbReference>
<dbReference type="GO" id="GO:0005524">
    <property type="term" value="F:ATP binding"/>
    <property type="evidence" value="ECO:0007669"/>
    <property type="project" value="UniProtKB-KW"/>
</dbReference>
<dbReference type="Pfam" id="PF13614">
    <property type="entry name" value="AAA_31"/>
    <property type="match status" value="1"/>
</dbReference>
<comment type="similarity">
    <text evidence="3">Belongs to the etk/wzc family.</text>
</comment>
<dbReference type="InterPro" id="IPR025669">
    <property type="entry name" value="AAA_dom"/>
</dbReference>
<dbReference type="InterPro" id="IPR027417">
    <property type="entry name" value="P-loop_NTPase"/>
</dbReference>
<dbReference type="EC" id="2.7.10.2" evidence="4"/>
<comment type="catalytic activity">
    <reaction evidence="15">
        <text>L-tyrosyl-[protein] + ATP = O-phospho-L-tyrosyl-[protein] + ADP + H(+)</text>
        <dbReference type="Rhea" id="RHEA:10596"/>
        <dbReference type="Rhea" id="RHEA-COMP:10136"/>
        <dbReference type="Rhea" id="RHEA-COMP:20101"/>
        <dbReference type="ChEBI" id="CHEBI:15378"/>
        <dbReference type="ChEBI" id="CHEBI:30616"/>
        <dbReference type="ChEBI" id="CHEBI:46858"/>
        <dbReference type="ChEBI" id="CHEBI:61978"/>
        <dbReference type="ChEBI" id="CHEBI:456216"/>
        <dbReference type="EC" id="2.7.10.2"/>
    </reaction>
</comment>
<evidence type="ECO:0000313" key="21">
    <source>
        <dbReference type="EMBL" id="SFV63005.1"/>
    </source>
</evidence>
<dbReference type="FunFam" id="3.40.50.300:FF:000527">
    <property type="entry name" value="Tyrosine-protein kinase etk"/>
    <property type="match status" value="1"/>
</dbReference>
<dbReference type="AlphaFoldDB" id="A0A1W1CBA9"/>
<feature type="domain" description="AAA" evidence="19">
    <location>
        <begin position="603"/>
        <end position="745"/>
    </location>
</feature>
<evidence type="ECO:0000256" key="5">
    <source>
        <dbReference type="ARBA" id="ARBA00022475"/>
    </source>
</evidence>
<comment type="subcellular location">
    <subcellularLocation>
        <location evidence="1">Cell inner membrane</location>
        <topology evidence="1">Multi-pass membrane protein</topology>
    </subcellularLocation>
</comment>
<dbReference type="GO" id="GO:0042802">
    <property type="term" value="F:identical protein binding"/>
    <property type="evidence" value="ECO:0007669"/>
    <property type="project" value="UniProtKB-ARBA"/>
</dbReference>
<evidence type="ECO:0000256" key="13">
    <source>
        <dbReference type="ARBA" id="ARBA00023136"/>
    </source>
</evidence>
<evidence type="ECO:0000256" key="1">
    <source>
        <dbReference type="ARBA" id="ARBA00004429"/>
    </source>
</evidence>
<keyword evidence="14" id="KW-0829">Tyrosine-protein kinase</keyword>
<dbReference type="Pfam" id="PF13807">
    <property type="entry name" value="GNVR"/>
    <property type="match status" value="1"/>
</dbReference>
<keyword evidence="9" id="KW-0547">Nucleotide-binding</keyword>
<keyword evidence="8 17" id="KW-0812">Transmembrane</keyword>
<evidence type="ECO:0000256" key="16">
    <source>
        <dbReference type="SAM" id="Coils"/>
    </source>
</evidence>
<dbReference type="CDD" id="cd05387">
    <property type="entry name" value="BY-kinase"/>
    <property type="match status" value="1"/>
</dbReference>
<keyword evidence="13 17" id="KW-0472">Membrane</keyword>
<feature type="transmembrane region" description="Helical" evidence="17">
    <location>
        <begin position="30"/>
        <end position="49"/>
    </location>
</feature>
<gene>
    <name evidence="21" type="ORF">MNB_SV-14-654</name>
</gene>
<keyword evidence="6" id="KW-0997">Cell inner membrane</keyword>
<dbReference type="Pfam" id="PF02706">
    <property type="entry name" value="Wzz"/>
    <property type="match status" value="1"/>
</dbReference>
<dbReference type="GO" id="GO:0005886">
    <property type="term" value="C:plasma membrane"/>
    <property type="evidence" value="ECO:0007669"/>
    <property type="project" value="UniProtKB-SubCell"/>
</dbReference>
<comment type="similarity">
    <text evidence="2">Belongs to the CpsD/CapB family.</text>
</comment>
<reference evidence="21" key="1">
    <citation type="submission" date="2016-10" db="EMBL/GenBank/DDBJ databases">
        <authorList>
            <person name="de Groot N.N."/>
        </authorList>
    </citation>
    <scope>NUCLEOTIDE SEQUENCE</scope>
</reference>
<dbReference type="PANTHER" id="PTHR32309">
    <property type="entry name" value="TYROSINE-PROTEIN KINASE"/>
    <property type="match status" value="1"/>
</dbReference>
<protein>
    <recommendedName>
        <fullName evidence="4">non-specific protein-tyrosine kinase</fullName>
        <ecNumber evidence="4">2.7.10.2</ecNumber>
    </recommendedName>
</protein>
<dbReference type="InterPro" id="IPR032807">
    <property type="entry name" value="GNVR"/>
</dbReference>
<feature type="domain" description="Tyrosine-protein kinase G-rich" evidence="20">
    <location>
        <begin position="449"/>
        <end position="527"/>
    </location>
</feature>
<evidence type="ECO:0000256" key="8">
    <source>
        <dbReference type="ARBA" id="ARBA00022692"/>
    </source>
</evidence>
<keyword evidence="16" id="KW-0175">Coiled coil</keyword>
<dbReference type="EMBL" id="FPHN01000150">
    <property type="protein sequence ID" value="SFV63005.1"/>
    <property type="molecule type" value="Genomic_DNA"/>
</dbReference>
<keyword evidence="12 17" id="KW-1133">Transmembrane helix</keyword>
<proteinExistence type="inferred from homology"/>
<evidence type="ECO:0000256" key="14">
    <source>
        <dbReference type="ARBA" id="ARBA00023137"/>
    </source>
</evidence>
<keyword evidence="10 21" id="KW-0418">Kinase</keyword>
<sequence length="779" mass="90829">MNNNFNNIGNGKVEDFTFKDLLNILFKYKWSIIFITLLFSLLSGVYVYFKPNIYEAYSIIKVKPNIKSTSVDLINSNTLSDSKSKDVTEEITLLKTFKINKNALNKIDFKVQYFTHKLYKRVELYENIPIKIDKIKILNNKIIGKELTLIPKENGFSLKYDPPYKKKLEHKLFHKELLSIDSNITYHYGEKITNQYFTLRINKLSDFETPIQFIINGNIRDIFENLIKENLTITQLEKDTSLIRVGYQDIIPKRAELYVDILTKSFIKHSIISKNKQNTKTLKFIKKELQSIKKELTASEEQLENYQESKSFVKPSEQATLFIRKLSDIEIQISENVLKKKLIINLINFVQNNYNLDNIAPAVSKLDEGNTLRLITKLQDSQLMEEKLSTEYTDEYPQLKSLRREIQNIRKKIEFNLKSLRTNIEYQNSNLNERKNTYEEKLKTLPSQERHLVNIKRNYEVKSKMYEYLLKKEAENKIIQFSTFSNYQIIDQAYKSDKPVKNKKTLIVILSTIFGFILASILAVIRYSFNSKIRNKTDVEKLTSIPIYGSIPFLKQKKYQLKVQTDPRSPFSEGFRTLRTNLQFINKSNKATTILITSTIASEGKTTVSANLGKILEMAKYKTLLINLDIRKPTLHKFFDIDNSIGITNYLDGQYNEIEIIQHTEFGTLDIITSGPIPENPSELILSKRLPILFEKLKTMYDYIIIDTAPIGIVNDTKTIMKYTDLNLILLKESFAKKDFIHTIQDMIIQYQFKNVGIILNASKNIGGEYGYGYSYEYK</sequence>
<feature type="coiled-coil region" evidence="16">
    <location>
        <begin position="399"/>
        <end position="441"/>
    </location>
</feature>
<evidence type="ECO:0000256" key="9">
    <source>
        <dbReference type="ARBA" id="ARBA00022741"/>
    </source>
</evidence>
<dbReference type="PANTHER" id="PTHR32309:SF13">
    <property type="entry name" value="FERRIC ENTEROBACTIN TRANSPORT PROTEIN FEPE"/>
    <property type="match status" value="1"/>
</dbReference>
<dbReference type="InterPro" id="IPR005702">
    <property type="entry name" value="Wzc-like_C"/>
</dbReference>
<evidence type="ECO:0000256" key="4">
    <source>
        <dbReference type="ARBA" id="ARBA00011903"/>
    </source>
</evidence>
<evidence type="ECO:0000256" key="11">
    <source>
        <dbReference type="ARBA" id="ARBA00022840"/>
    </source>
</evidence>
<dbReference type="InterPro" id="IPR050445">
    <property type="entry name" value="Bact_polysacc_biosynth/exp"/>
</dbReference>
<evidence type="ECO:0000259" key="19">
    <source>
        <dbReference type="Pfam" id="PF13614"/>
    </source>
</evidence>
<evidence type="ECO:0000259" key="18">
    <source>
        <dbReference type="Pfam" id="PF02706"/>
    </source>
</evidence>
<keyword evidence="7 21" id="KW-0808">Transferase</keyword>
<organism evidence="21">
    <name type="scientific">hydrothermal vent metagenome</name>
    <dbReference type="NCBI Taxonomy" id="652676"/>
    <lineage>
        <taxon>unclassified sequences</taxon>
        <taxon>metagenomes</taxon>
        <taxon>ecological metagenomes</taxon>
    </lineage>
</organism>
<evidence type="ECO:0000256" key="7">
    <source>
        <dbReference type="ARBA" id="ARBA00022679"/>
    </source>
</evidence>
<evidence type="ECO:0000256" key="12">
    <source>
        <dbReference type="ARBA" id="ARBA00022989"/>
    </source>
</evidence>